<comment type="subcellular location">
    <subcellularLocation>
        <location evidence="1">Nucleus</location>
    </subcellularLocation>
</comment>
<comment type="caution">
    <text evidence="7">The sequence shown here is derived from an EMBL/GenBank/DDBJ whole genome shotgun (WGS) entry which is preliminary data.</text>
</comment>
<name>A0AAD7WNU1_9TELE</name>
<dbReference type="Gene3D" id="3.30.450.20">
    <property type="entry name" value="PAS domain"/>
    <property type="match status" value="2"/>
</dbReference>
<dbReference type="GO" id="GO:0004879">
    <property type="term" value="F:nuclear receptor activity"/>
    <property type="evidence" value="ECO:0007669"/>
    <property type="project" value="TreeGrafter"/>
</dbReference>
<gene>
    <name evidence="7" type="ORF">AAFF_G00353020</name>
</gene>
<evidence type="ECO:0000256" key="2">
    <source>
        <dbReference type="ARBA" id="ARBA00023015"/>
    </source>
</evidence>
<dbReference type="Proteomes" id="UP001221898">
    <property type="component" value="Unassembled WGS sequence"/>
</dbReference>
<keyword evidence="8" id="KW-1185">Reference proteome</keyword>
<evidence type="ECO:0000256" key="1">
    <source>
        <dbReference type="ARBA" id="ARBA00004123"/>
    </source>
</evidence>
<dbReference type="InterPro" id="IPR035965">
    <property type="entry name" value="PAS-like_dom_sf"/>
</dbReference>
<keyword evidence="4" id="KW-0804">Transcription</keyword>
<dbReference type="SUPFAM" id="SSF55785">
    <property type="entry name" value="PYP-like sensor domain (PAS domain)"/>
    <property type="match status" value="2"/>
</dbReference>
<evidence type="ECO:0000256" key="5">
    <source>
        <dbReference type="ARBA" id="ARBA00023242"/>
    </source>
</evidence>
<evidence type="ECO:0000256" key="3">
    <source>
        <dbReference type="ARBA" id="ARBA00023125"/>
    </source>
</evidence>
<organism evidence="7 8">
    <name type="scientific">Aldrovandia affinis</name>
    <dbReference type="NCBI Taxonomy" id="143900"/>
    <lineage>
        <taxon>Eukaryota</taxon>
        <taxon>Metazoa</taxon>
        <taxon>Chordata</taxon>
        <taxon>Craniata</taxon>
        <taxon>Vertebrata</taxon>
        <taxon>Euteleostomi</taxon>
        <taxon>Actinopterygii</taxon>
        <taxon>Neopterygii</taxon>
        <taxon>Teleostei</taxon>
        <taxon>Notacanthiformes</taxon>
        <taxon>Halosauridae</taxon>
        <taxon>Aldrovandia</taxon>
    </lineage>
</organism>
<keyword evidence="5" id="KW-0539">Nucleus</keyword>
<dbReference type="PANTHER" id="PTHR10649">
    <property type="entry name" value="ARYL HYDROCARBON RECEPTOR"/>
    <property type="match status" value="1"/>
</dbReference>
<dbReference type="Pfam" id="PF00989">
    <property type="entry name" value="PAS"/>
    <property type="match status" value="1"/>
</dbReference>
<dbReference type="GO" id="GO:0034751">
    <property type="term" value="C:aryl hydrocarbon receptor complex"/>
    <property type="evidence" value="ECO:0007669"/>
    <property type="project" value="TreeGrafter"/>
</dbReference>
<keyword evidence="2" id="KW-0805">Transcription regulation</keyword>
<evidence type="ECO:0000313" key="8">
    <source>
        <dbReference type="Proteomes" id="UP001221898"/>
    </source>
</evidence>
<dbReference type="InterPro" id="IPR013767">
    <property type="entry name" value="PAS_fold"/>
</dbReference>
<sequence length="1042" mass="115050">MDIVPWIVSPVWEKESTLLHSGSSVLSLWRLAQGLRATIKKCNDDWLEDRTTTFGGDGHSAMSLDGVKFSEGSLLLQALNGFVMVVTAEGYVFYASPTIQDYLGFHQSDVVHQSVFELIHTDDRAMFRRQLHFALNPTEFSSDQDGEGMQSSSDITSNIVTYDPQHIPPENSSFLERSFCCRFRCLLDNSSGFLALNFRGRLKYLHGQNKMAEDGTMAHPHLALFVIAMPIQAPSILEIRTKTLIFQTKHKLDFQPMGIDTRGKVVLGYTEMELCTRGSGYQFIHAADMMHCADNHIRMIKTGESGFTVFRLLTKAGIWVWVQANARLVYKGGRPDFIIARQRALTNEEGEEHLRQRKMQLPFHFATGEGVLYETTPTLDMADISGGDKAFMMRKMLDQKLLDPKSLLGSILQQDKSVYIQPPDSQVTLDSAFMDSHALVNVPSSSWQQGAPKSNCRIKEEANVIAMIDTLEQIITNGSLQDMDMNTMELKEWENTLLRMNIDDSDISDEFNDILNNDILTYVEEALFNGNGLGQSMSNSEPVNPLGSVPPNGFPANPLSNQNAFVGVPESLPVEELQNPVLPVNQSFSHQSALLSDPQNQVITDNPQASYLGMGGQSLQVAGNGVRGLQQLPHVGLQVPMGLQGPTQIQPTLQQMQPGGMFTQSVGLTEPISKNVLGQSNQISLNATLSGPCAQLQNQVRHKPPDAQTMFNPAKLNSFGHLPQKQMQTAAQAMARQVHPNTMALPFQSQQQAGLTAQQITFQQQSSVNKSNHIVSGQENGWVPSIPNSNFADNLLEACTPNVLAQRDLVLEPEPGACLQGHFSLQTQNNQRLQPWQQQQQQLPTTLPNSHQHPANCYSQIPEFKRNPLVGILPQNSQHCSTGYGPQKTPNEMYPPQVVLVDNTVPSTNSCMFESSSSTPVNGMQFNRVALATSLSSRENENLTHSQSQPQASCYFQRNSTEPIMGSSAIQQEALGIAPLSCKMAPGFSPESLMAPQQYLNYNGPTQMPTCLLEENGSLSIPSLTDGTTLFSEDNQTNCSDF</sequence>
<dbReference type="GO" id="GO:0000976">
    <property type="term" value="F:transcription cis-regulatory region binding"/>
    <property type="evidence" value="ECO:0007669"/>
    <property type="project" value="TreeGrafter"/>
</dbReference>
<dbReference type="SMART" id="SM00091">
    <property type="entry name" value="PAS"/>
    <property type="match status" value="2"/>
</dbReference>
<reference evidence="7" key="1">
    <citation type="journal article" date="2023" name="Science">
        <title>Genome structures resolve the early diversification of teleost fishes.</title>
        <authorList>
            <person name="Parey E."/>
            <person name="Louis A."/>
            <person name="Montfort J."/>
            <person name="Bouchez O."/>
            <person name="Roques C."/>
            <person name="Iampietro C."/>
            <person name="Lluch J."/>
            <person name="Castinel A."/>
            <person name="Donnadieu C."/>
            <person name="Desvignes T."/>
            <person name="Floi Bucao C."/>
            <person name="Jouanno E."/>
            <person name="Wen M."/>
            <person name="Mejri S."/>
            <person name="Dirks R."/>
            <person name="Jansen H."/>
            <person name="Henkel C."/>
            <person name="Chen W.J."/>
            <person name="Zahm M."/>
            <person name="Cabau C."/>
            <person name="Klopp C."/>
            <person name="Thompson A.W."/>
            <person name="Robinson-Rechavi M."/>
            <person name="Braasch I."/>
            <person name="Lecointre G."/>
            <person name="Bobe J."/>
            <person name="Postlethwait J.H."/>
            <person name="Berthelot C."/>
            <person name="Roest Crollius H."/>
            <person name="Guiguen Y."/>
        </authorList>
    </citation>
    <scope>NUCLEOTIDE SEQUENCE</scope>
    <source>
        <strain evidence="7">NC1722</strain>
    </source>
</reference>
<evidence type="ECO:0000259" key="6">
    <source>
        <dbReference type="PROSITE" id="PS50112"/>
    </source>
</evidence>
<dbReference type="GO" id="GO:0005634">
    <property type="term" value="C:nucleus"/>
    <property type="evidence" value="ECO:0007669"/>
    <property type="project" value="UniProtKB-SubCell"/>
</dbReference>
<evidence type="ECO:0000313" key="7">
    <source>
        <dbReference type="EMBL" id="KAJ8403530.1"/>
    </source>
</evidence>
<dbReference type="InterPro" id="IPR039091">
    <property type="entry name" value="AHR/AHRR"/>
</dbReference>
<accession>A0AAD7WNU1</accession>
<dbReference type="FunFam" id="3.30.450.20:FF:000035">
    <property type="entry name" value="Aryl hydrocarbon receptor"/>
    <property type="match status" value="1"/>
</dbReference>
<dbReference type="GO" id="GO:0006805">
    <property type="term" value="P:xenobiotic metabolic process"/>
    <property type="evidence" value="ECO:0007669"/>
    <property type="project" value="InterPro"/>
</dbReference>
<dbReference type="PROSITE" id="PS50112">
    <property type="entry name" value="PAS"/>
    <property type="match status" value="1"/>
</dbReference>
<dbReference type="CDD" id="cd00130">
    <property type="entry name" value="PAS"/>
    <property type="match status" value="2"/>
</dbReference>
<dbReference type="FunFam" id="3.30.450.20:FF:000019">
    <property type="entry name" value="Aryl hydrocarbon receptor 1"/>
    <property type="match status" value="1"/>
</dbReference>
<dbReference type="PANTHER" id="PTHR10649:SF17">
    <property type="entry name" value="ARYL HYDROCARBON RECEPTOR 2"/>
    <property type="match status" value="1"/>
</dbReference>
<dbReference type="AlphaFoldDB" id="A0AAD7WNU1"/>
<keyword evidence="3" id="KW-0238">DNA-binding</keyword>
<feature type="domain" description="PAS" evidence="6">
    <location>
        <begin position="75"/>
        <end position="138"/>
    </location>
</feature>
<evidence type="ECO:0000256" key="4">
    <source>
        <dbReference type="ARBA" id="ARBA00023163"/>
    </source>
</evidence>
<dbReference type="Pfam" id="PF14598">
    <property type="entry name" value="PAS_11"/>
    <property type="match status" value="1"/>
</dbReference>
<protein>
    <recommendedName>
        <fullName evidence="6">PAS domain-containing protein</fullName>
    </recommendedName>
</protein>
<proteinExistence type="predicted"/>
<dbReference type="InterPro" id="IPR000014">
    <property type="entry name" value="PAS"/>
</dbReference>
<dbReference type="EMBL" id="JAINUG010000058">
    <property type="protein sequence ID" value="KAJ8403530.1"/>
    <property type="molecule type" value="Genomic_DNA"/>
</dbReference>